<comment type="similarity">
    <text evidence="1">Belongs to the ROK (NagC/XylR) family.</text>
</comment>
<dbReference type="InterPro" id="IPR000600">
    <property type="entry name" value="ROK"/>
</dbReference>
<dbReference type="Proteomes" id="UP001597419">
    <property type="component" value="Unassembled WGS sequence"/>
</dbReference>
<dbReference type="SUPFAM" id="SSF53067">
    <property type="entry name" value="Actin-like ATPase domain"/>
    <property type="match status" value="1"/>
</dbReference>
<dbReference type="InterPro" id="IPR036390">
    <property type="entry name" value="WH_DNA-bd_sf"/>
</dbReference>
<dbReference type="PANTHER" id="PTHR18964">
    <property type="entry name" value="ROK (REPRESSOR, ORF, KINASE) FAMILY"/>
    <property type="match status" value="1"/>
</dbReference>
<name>A0ABW5GMK4_9PSEU</name>
<evidence type="ECO:0000313" key="3">
    <source>
        <dbReference type="EMBL" id="MFD2462095.1"/>
    </source>
</evidence>
<gene>
    <name evidence="3" type="ORF">ACFSYJ_26040</name>
</gene>
<proteinExistence type="inferred from homology"/>
<accession>A0ABW5GMK4</accession>
<evidence type="ECO:0000256" key="2">
    <source>
        <dbReference type="SAM" id="MobiDB-lite"/>
    </source>
</evidence>
<feature type="region of interest" description="Disordered" evidence="2">
    <location>
        <begin position="1"/>
        <end position="24"/>
    </location>
</feature>
<organism evidence="3 4">
    <name type="scientific">Amycolatopsis samaneae</name>
    <dbReference type="NCBI Taxonomy" id="664691"/>
    <lineage>
        <taxon>Bacteria</taxon>
        <taxon>Bacillati</taxon>
        <taxon>Actinomycetota</taxon>
        <taxon>Actinomycetes</taxon>
        <taxon>Pseudonocardiales</taxon>
        <taxon>Pseudonocardiaceae</taxon>
        <taxon>Amycolatopsis</taxon>
    </lineage>
</organism>
<dbReference type="EMBL" id="JBHUKU010000014">
    <property type="protein sequence ID" value="MFD2462095.1"/>
    <property type="molecule type" value="Genomic_DNA"/>
</dbReference>
<protein>
    <submittedName>
        <fullName evidence="3">ROK family protein</fullName>
    </submittedName>
</protein>
<keyword evidence="4" id="KW-1185">Reference proteome</keyword>
<dbReference type="SUPFAM" id="SSF46785">
    <property type="entry name" value="Winged helix' DNA-binding domain"/>
    <property type="match status" value="1"/>
</dbReference>
<dbReference type="Gene3D" id="1.10.10.10">
    <property type="entry name" value="Winged helix-like DNA-binding domain superfamily/Winged helix DNA-binding domain"/>
    <property type="match status" value="1"/>
</dbReference>
<dbReference type="Gene3D" id="3.30.420.40">
    <property type="match status" value="2"/>
</dbReference>
<dbReference type="InterPro" id="IPR043129">
    <property type="entry name" value="ATPase_NBD"/>
</dbReference>
<dbReference type="RefSeq" id="WP_345391550.1">
    <property type="nucleotide sequence ID" value="NZ_BAABHG010000004.1"/>
</dbReference>
<dbReference type="InterPro" id="IPR036388">
    <property type="entry name" value="WH-like_DNA-bd_sf"/>
</dbReference>
<comment type="caution">
    <text evidence="3">The sequence shown here is derived from an EMBL/GenBank/DDBJ whole genome shotgun (WGS) entry which is preliminary data.</text>
</comment>
<reference evidence="4" key="1">
    <citation type="journal article" date="2019" name="Int. J. Syst. Evol. Microbiol.">
        <title>The Global Catalogue of Microorganisms (GCM) 10K type strain sequencing project: providing services to taxonomists for standard genome sequencing and annotation.</title>
        <authorList>
            <consortium name="The Broad Institute Genomics Platform"/>
            <consortium name="The Broad Institute Genome Sequencing Center for Infectious Disease"/>
            <person name="Wu L."/>
            <person name="Ma J."/>
        </authorList>
    </citation>
    <scope>NUCLEOTIDE SEQUENCE [LARGE SCALE GENOMIC DNA]</scope>
    <source>
        <strain evidence="4">CGMCC 4.7643</strain>
    </source>
</reference>
<sequence>MTSQRAGADDPQRTQSRGPRRGASASAVLRAVLDHGPIARRTIARHTGLSAAAVTGHTAELARHGLLRELPEEIGPKGPGRPHVPVDLDTERHVVCGVHLAVHHATVALLDLRGNVLVQHEEPHDGLGAEELLARTAEILDDLLLGHAPDRVPLGLGVATGGWVDRESGTVVEHAMLGWRNVPARALLASCTGLAVEVDGHARALVRAERLLGSRRARESVVQLFTGNVVDAAFATGDTVHHGPRSAAGAVAHLPVDGSTEPCRCGRTGCLEAAVSEQTLARRGAETGLLPRASFPQLLALAKTGDATARRMFLDRARLVGQAAALLIDVLNPEVLVLVDQSVAQLPDCLPAIREEVRIRSRACVNVEEAVVATSFPGQELATAGGAVMLDVLFADPLGPLLTRLSRVS</sequence>
<evidence type="ECO:0000256" key="1">
    <source>
        <dbReference type="ARBA" id="ARBA00006479"/>
    </source>
</evidence>
<evidence type="ECO:0000313" key="4">
    <source>
        <dbReference type="Proteomes" id="UP001597419"/>
    </source>
</evidence>
<dbReference type="Pfam" id="PF00480">
    <property type="entry name" value="ROK"/>
    <property type="match status" value="1"/>
</dbReference>
<dbReference type="PANTHER" id="PTHR18964:SF149">
    <property type="entry name" value="BIFUNCTIONAL UDP-N-ACETYLGLUCOSAMINE 2-EPIMERASE_N-ACETYLMANNOSAMINE KINASE"/>
    <property type="match status" value="1"/>
</dbReference>